<keyword evidence="1" id="KW-1185">Reference proteome</keyword>
<reference evidence="2" key="1">
    <citation type="submission" date="2022-11" db="UniProtKB">
        <authorList>
            <consortium name="WormBaseParasite"/>
        </authorList>
    </citation>
    <scope>IDENTIFICATION</scope>
</reference>
<evidence type="ECO:0000313" key="1">
    <source>
        <dbReference type="Proteomes" id="UP000887572"/>
    </source>
</evidence>
<accession>A0A914H8Z2</accession>
<proteinExistence type="predicted"/>
<dbReference type="AlphaFoldDB" id="A0A914H8Z2"/>
<protein>
    <submittedName>
        <fullName evidence="2">Uncharacterized protein</fullName>
    </submittedName>
</protein>
<dbReference type="WBParaSite" id="Gr19_v10_g14871.t1">
    <property type="protein sequence ID" value="Gr19_v10_g14871.t1"/>
    <property type="gene ID" value="Gr19_v10_g14871"/>
</dbReference>
<organism evidence="1 2">
    <name type="scientific">Globodera rostochiensis</name>
    <name type="common">Golden nematode worm</name>
    <name type="synonym">Heterodera rostochiensis</name>
    <dbReference type="NCBI Taxonomy" id="31243"/>
    <lineage>
        <taxon>Eukaryota</taxon>
        <taxon>Metazoa</taxon>
        <taxon>Ecdysozoa</taxon>
        <taxon>Nematoda</taxon>
        <taxon>Chromadorea</taxon>
        <taxon>Rhabditida</taxon>
        <taxon>Tylenchina</taxon>
        <taxon>Tylenchomorpha</taxon>
        <taxon>Tylenchoidea</taxon>
        <taxon>Heteroderidae</taxon>
        <taxon>Heteroderinae</taxon>
        <taxon>Globodera</taxon>
    </lineage>
</organism>
<dbReference type="Proteomes" id="UP000887572">
    <property type="component" value="Unplaced"/>
</dbReference>
<sequence length="142" mass="16341">MQNLKENLKDLPWKELQMRAKASGIRANQQKTKIIEQSPYRNKEWVLSEDCEAVEMTNTFSREAGTHSTLKALCGKPVSTDQKTLIEADPYFQKLKAKFGAQLPTIESNDSNIWWAPYTHEHELKREAIKTLPEFIARCMSA</sequence>
<name>A0A914H8Z2_GLORO</name>
<evidence type="ECO:0000313" key="2">
    <source>
        <dbReference type="WBParaSite" id="Gr19_v10_g14871.t1"/>
    </source>
</evidence>